<organism evidence="1 2">
    <name type="scientific">Prymnesium parvum</name>
    <name type="common">Toxic golden alga</name>
    <dbReference type="NCBI Taxonomy" id="97485"/>
    <lineage>
        <taxon>Eukaryota</taxon>
        <taxon>Haptista</taxon>
        <taxon>Haptophyta</taxon>
        <taxon>Prymnesiophyceae</taxon>
        <taxon>Prymnesiales</taxon>
        <taxon>Prymnesiaceae</taxon>
        <taxon>Prymnesium</taxon>
    </lineage>
</organism>
<keyword evidence="2" id="KW-1185">Reference proteome</keyword>
<name>A0AB34IXV9_PRYPA</name>
<accession>A0AB34IXV9</accession>
<dbReference type="EMBL" id="JBGBPQ010000016">
    <property type="protein sequence ID" value="KAL1508469.1"/>
    <property type="molecule type" value="Genomic_DNA"/>
</dbReference>
<gene>
    <name evidence="1" type="ORF">AB1Y20_004571</name>
</gene>
<dbReference type="AlphaFoldDB" id="A0AB34IXV9"/>
<dbReference type="Proteomes" id="UP001515480">
    <property type="component" value="Unassembled WGS sequence"/>
</dbReference>
<protein>
    <recommendedName>
        <fullName evidence="3">Glycosyltransferase family 92 protein</fullName>
    </recommendedName>
</protein>
<comment type="caution">
    <text evidence="1">The sequence shown here is derived from an EMBL/GenBank/DDBJ whole genome shotgun (WGS) entry which is preliminary data.</text>
</comment>
<evidence type="ECO:0008006" key="3">
    <source>
        <dbReference type="Google" id="ProtNLM"/>
    </source>
</evidence>
<evidence type="ECO:0000313" key="1">
    <source>
        <dbReference type="EMBL" id="KAL1508469.1"/>
    </source>
</evidence>
<sequence>MACGCSLRFLRPQLYLTSFTSADLARLLPHFVEHYASCVGVRLDHMHIFVDDESGGPAAAAARDLLLAAGVPRSGVELVRRAVAFTWDWARARINRWIVRLPQDAWVINADGDEFFAYPCDMPLRARVFHSFCAEMTDRVSSDGTVAEVAASPPLASQFPHKCYFRQNIRRSMNRQKIVLMRGRDRYWYDVDKELEVNAKNRPPHPYVFEGKVIVRQFENAHRTYLQFGRGRCNHIGEFAHYTMTKEQLHVLQRGSLKANHPDPYARKDYAAMRAIMLRHLPNSSNDLRMHPFCPPPRWYTANSSSKK</sequence>
<reference evidence="1 2" key="1">
    <citation type="journal article" date="2024" name="Science">
        <title>Giant polyketide synthase enzymes in the biosynthesis of giant marine polyether toxins.</title>
        <authorList>
            <person name="Fallon T.R."/>
            <person name="Shende V.V."/>
            <person name="Wierzbicki I.H."/>
            <person name="Pendleton A.L."/>
            <person name="Watervoot N.F."/>
            <person name="Auber R.P."/>
            <person name="Gonzalez D.J."/>
            <person name="Wisecaver J.H."/>
            <person name="Moore B.S."/>
        </authorList>
    </citation>
    <scope>NUCLEOTIDE SEQUENCE [LARGE SCALE GENOMIC DNA]</scope>
    <source>
        <strain evidence="1 2">12B1</strain>
    </source>
</reference>
<proteinExistence type="predicted"/>
<evidence type="ECO:0000313" key="2">
    <source>
        <dbReference type="Proteomes" id="UP001515480"/>
    </source>
</evidence>